<keyword evidence="1" id="KW-0646">Protease inhibitor</keyword>
<protein>
    <submittedName>
        <fullName evidence="3">Protease inhibitor I42 family protein</fullName>
    </submittedName>
</protein>
<dbReference type="InterPro" id="IPR036331">
    <property type="entry name" value="Chagasin-like_sf"/>
</dbReference>
<organism evidence="3 4">
    <name type="scientific">Salinicola corii</name>
    <dbReference type="NCBI Taxonomy" id="2606937"/>
    <lineage>
        <taxon>Bacteria</taxon>
        <taxon>Pseudomonadati</taxon>
        <taxon>Pseudomonadota</taxon>
        <taxon>Gammaproteobacteria</taxon>
        <taxon>Oceanospirillales</taxon>
        <taxon>Halomonadaceae</taxon>
        <taxon>Salinicola</taxon>
    </lineage>
</organism>
<evidence type="ECO:0000313" key="4">
    <source>
        <dbReference type="Proteomes" id="UP000466024"/>
    </source>
</evidence>
<reference evidence="3 4" key="1">
    <citation type="submission" date="2019-08" db="EMBL/GenBank/DDBJ databases">
        <title>Bioinformatics analysis of the strain L3 and L5.</title>
        <authorList>
            <person name="Li X."/>
        </authorList>
    </citation>
    <scope>NUCLEOTIDE SEQUENCE [LARGE SCALE GENOMIC DNA]</scope>
    <source>
        <strain evidence="3 4">L3</strain>
    </source>
</reference>
<dbReference type="RefSeq" id="WP_149436626.1">
    <property type="nucleotide sequence ID" value="NZ_VTPX01000011.1"/>
</dbReference>
<evidence type="ECO:0000256" key="2">
    <source>
        <dbReference type="ARBA" id="ARBA00022704"/>
    </source>
</evidence>
<dbReference type="AlphaFoldDB" id="A0A640WC96"/>
<name>A0A640WC96_9GAMM</name>
<dbReference type="PROSITE" id="PS51257">
    <property type="entry name" value="PROKAR_LIPOPROTEIN"/>
    <property type="match status" value="1"/>
</dbReference>
<dbReference type="SUPFAM" id="SSF141066">
    <property type="entry name" value="ICP-like"/>
    <property type="match status" value="1"/>
</dbReference>
<dbReference type="Proteomes" id="UP000466024">
    <property type="component" value="Unassembled WGS sequence"/>
</dbReference>
<dbReference type="GO" id="GO:0004869">
    <property type="term" value="F:cysteine-type endopeptidase inhibitor activity"/>
    <property type="evidence" value="ECO:0007669"/>
    <property type="project" value="UniProtKB-KW"/>
</dbReference>
<dbReference type="EMBL" id="VTPX01000011">
    <property type="protein sequence ID" value="KAA0016485.1"/>
    <property type="molecule type" value="Genomic_DNA"/>
</dbReference>
<evidence type="ECO:0000256" key="1">
    <source>
        <dbReference type="ARBA" id="ARBA00022690"/>
    </source>
</evidence>
<proteinExistence type="predicted"/>
<comment type="caution">
    <text evidence="3">The sequence shown here is derived from an EMBL/GenBank/DDBJ whole genome shotgun (WGS) entry which is preliminary data.</text>
</comment>
<dbReference type="Gene3D" id="2.60.40.2020">
    <property type="match status" value="1"/>
</dbReference>
<sequence>MIDEIRIPLGRRGLATAMLLGLALTGCTRPEGLDKRQDVISSRLDVAPFYSEAYEGRLDCPGCGHGRADSELVLYRERRTGTPAGYQLNQRYPLDPADRRSLVETSHHGRWSIMQNGASPRDQPVYRFEPDDPTRHVFLLEQVDRDTLMARGGAGQTGVVGLRRSVASARGDLSVTEADSGLPIAIQVGQTLTVSLAADASGRFDWRLVAPPDGALEPLGSPMRVAAGQVRQQVENDSTAVWQFLGSHPGEIVLRFELSSLSESLISSSRVVRYPVRVQ</sequence>
<keyword evidence="2" id="KW-0789">Thiol protease inhibitor</keyword>
<accession>A0A640WC96</accession>
<gene>
    <name evidence="3" type="ORF">F0A16_17355</name>
</gene>
<keyword evidence="4" id="KW-1185">Reference proteome</keyword>
<evidence type="ECO:0000313" key="3">
    <source>
        <dbReference type="EMBL" id="KAA0016485.1"/>
    </source>
</evidence>